<dbReference type="InterPro" id="IPR008143">
    <property type="entry name" value="Ala_DH/PNT_CS2"/>
</dbReference>
<dbReference type="SMART" id="SM01002">
    <property type="entry name" value="AlaDh_PNT_C"/>
    <property type="match status" value="1"/>
</dbReference>
<evidence type="ECO:0000256" key="1">
    <source>
        <dbReference type="ARBA" id="ARBA00003943"/>
    </source>
</evidence>
<dbReference type="GO" id="GO:0008750">
    <property type="term" value="F:proton-translocating NAD(P)+ transhydrogenase activity"/>
    <property type="evidence" value="ECO:0007669"/>
    <property type="project" value="UniProtKB-EC"/>
</dbReference>
<evidence type="ECO:0000256" key="7">
    <source>
        <dbReference type="ARBA" id="ARBA00023027"/>
    </source>
</evidence>
<dbReference type="GO" id="GO:0005886">
    <property type="term" value="C:plasma membrane"/>
    <property type="evidence" value="ECO:0007669"/>
    <property type="project" value="TreeGrafter"/>
</dbReference>
<keyword evidence="4" id="KW-0547">Nucleotide-binding</keyword>
<feature type="domain" description="Alanine dehydrogenase/pyridine nucleotide transhydrogenase N-terminal" evidence="13">
    <location>
        <begin position="4"/>
        <end position="138"/>
    </location>
</feature>
<dbReference type="EMBL" id="MTBD01000036">
    <property type="protein sequence ID" value="PRP69024.1"/>
    <property type="molecule type" value="Genomic_DNA"/>
</dbReference>
<sequence length="386" mass="39938">MHIAIPAERLAGEHRVAATPETVKKLAAAGHTVAVEAGAGKAAAIPDAAYREAGANIVEQRPALLSGADIVLCVGSPDAADLDALKSGAVLVGMLSPYHNPLLPQLAAKGVSAFALELLPRTTRAQSMDVLSSQNNIAGYKAVLLACQFYPRFMPMLMTAAGTVKAARVLVLGVGVAGLQAIATAKRLGAVVEAYDVRPATREQVESLGAKFIEVPMSDEEKAASSGVYAREMTPEFLARQNELLAKRAAAADIVITTALIPGKPAPVLLPAASVAAMRPGSVIVDLAAESGGNCELTRPGEAWQSDNGVHLVGLTNLPSMVAADASSLYARNLLTFLGLLLSAEGLNIDLEDDLLAATLITHQGELRFGAAAKPTAQTNKEPQHG</sequence>
<keyword evidence="7" id="KW-0520">NAD</keyword>
<dbReference type="Proteomes" id="UP000239469">
    <property type="component" value="Unassembled WGS sequence"/>
</dbReference>
<dbReference type="GO" id="GO:0050661">
    <property type="term" value="F:NADP binding"/>
    <property type="evidence" value="ECO:0007669"/>
    <property type="project" value="TreeGrafter"/>
</dbReference>
<evidence type="ECO:0000313" key="15">
    <source>
        <dbReference type="Proteomes" id="UP000239469"/>
    </source>
</evidence>
<evidence type="ECO:0000256" key="2">
    <source>
        <dbReference type="ARBA" id="ARBA00005689"/>
    </source>
</evidence>
<evidence type="ECO:0000259" key="12">
    <source>
        <dbReference type="SMART" id="SM01002"/>
    </source>
</evidence>
<dbReference type="SMART" id="SM01003">
    <property type="entry name" value="AlaDh_PNT_N"/>
    <property type="match status" value="1"/>
</dbReference>
<dbReference type="GO" id="GO:0016491">
    <property type="term" value="F:oxidoreductase activity"/>
    <property type="evidence" value="ECO:0007669"/>
    <property type="project" value="InterPro"/>
</dbReference>
<name>A0A2S9WZY0_9NEIS</name>
<organism evidence="14 15">
    <name type="scientific">Chromobacterium amazonense</name>
    <dbReference type="NCBI Taxonomy" id="1382803"/>
    <lineage>
        <taxon>Bacteria</taxon>
        <taxon>Pseudomonadati</taxon>
        <taxon>Pseudomonadota</taxon>
        <taxon>Betaproteobacteria</taxon>
        <taxon>Neisseriales</taxon>
        <taxon>Chromobacteriaceae</taxon>
        <taxon>Chromobacterium</taxon>
    </lineage>
</organism>
<dbReference type="Pfam" id="PF05222">
    <property type="entry name" value="AlaDh_PNT_N"/>
    <property type="match status" value="1"/>
</dbReference>
<dbReference type="PANTHER" id="PTHR10160">
    <property type="entry name" value="NAD(P) TRANSHYDROGENASE"/>
    <property type="match status" value="1"/>
</dbReference>
<evidence type="ECO:0000259" key="13">
    <source>
        <dbReference type="SMART" id="SM01003"/>
    </source>
</evidence>
<evidence type="ECO:0000256" key="5">
    <source>
        <dbReference type="ARBA" id="ARBA00022857"/>
    </source>
</evidence>
<dbReference type="SUPFAM" id="SSF52283">
    <property type="entry name" value="Formate/glycerate dehydrogenase catalytic domain-like"/>
    <property type="match status" value="1"/>
</dbReference>
<dbReference type="PANTHER" id="PTHR10160:SF19">
    <property type="entry name" value="PROTON-TRANSLOCATING NAD(P)(+) TRANSHYDROGENASE"/>
    <property type="match status" value="1"/>
</dbReference>
<proteinExistence type="inferred from homology"/>
<evidence type="ECO:0000256" key="4">
    <source>
        <dbReference type="ARBA" id="ARBA00022741"/>
    </source>
</evidence>
<dbReference type="InterPro" id="IPR007886">
    <property type="entry name" value="AlaDH/PNT_N"/>
</dbReference>
<comment type="similarity">
    <text evidence="2">Belongs to the AlaDH/PNT family.</text>
</comment>
<protein>
    <recommendedName>
        <fullName evidence="9">NAD(P) transhydrogenase subunit alpha part 1</fullName>
        <ecNumber evidence="3">7.1.1.1</ecNumber>
    </recommendedName>
    <alternativeName>
        <fullName evidence="11">Nicotinamide nucleotide transhydrogenase subunit alpha 1</fullName>
    </alternativeName>
    <alternativeName>
        <fullName evidence="10">Pyridine nucleotide transhydrogenase subunit alpha 1</fullName>
    </alternativeName>
</protein>
<dbReference type="SUPFAM" id="SSF51735">
    <property type="entry name" value="NAD(P)-binding Rossmann-fold domains"/>
    <property type="match status" value="1"/>
</dbReference>
<evidence type="ECO:0000313" key="14">
    <source>
        <dbReference type="EMBL" id="PRP69024.1"/>
    </source>
</evidence>
<feature type="domain" description="Alanine dehydrogenase/pyridine nucleotide transhydrogenase NAD(H)-binding" evidence="12">
    <location>
        <begin position="147"/>
        <end position="314"/>
    </location>
</feature>
<dbReference type="OrthoDB" id="9804592at2"/>
<keyword evidence="5" id="KW-0521">NADP</keyword>
<evidence type="ECO:0000256" key="10">
    <source>
        <dbReference type="ARBA" id="ARBA00076996"/>
    </source>
</evidence>
<comment type="catalytic activity">
    <reaction evidence="8">
        <text>NAD(+) + NADPH + H(+)(in) = NADH + NADP(+) + H(+)(out)</text>
        <dbReference type="Rhea" id="RHEA:47992"/>
        <dbReference type="ChEBI" id="CHEBI:15378"/>
        <dbReference type="ChEBI" id="CHEBI:57540"/>
        <dbReference type="ChEBI" id="CHEBI:57783"/>
        <dbReference type="ChEBI" id="CHEBI:57945"/>
        <dbReference type="ChEBI" id="CHEBI:58349"/>
        <dbReference type="EC" id="7.1.1.1"/>
    </reaction>
</comment>
<evidence type="ECO:0000256" key="3">
    <source>
        <dbReference type="ARBA" id="ARBA00012943"/>
    </source>
</evidence>
<dbReference type="GO" id="GO:0006740">
    <property type="term" value="P:NADPH regeneration"/>
    <property type="evidence" value="ECO:0007669"/>
    <property type="project" value="TreeGrafter"/>
</dbReference>
<evidence type="ECO:0000256" key="9">
    <source>
        <dbReference type="ARBA" id="ARBA00071353"/>
    </source>
</evidence>
<reference evidence="14 15" key="1">
    <citation type="submission" date="2017-01" db="EMBL/GenBank/DDBJ databases">
        <title>New insights into the genetic diversity of Chromobacterium isolated from tropical freshwater lake.</title>
        <authorList>
            <person name="Santos A.B."/>
            <person name="Nascimento A.M."/>
            <person name="Da Silva P.C."/>
        </authorList>
    </citation>
    <scope>NUCLEOTIDE SEQUENCE [LARGE SCALE GENOMIC DNA]</scope>
    <source>
        <strain evidence="14 15">56AF</strain>
    </source>
</reference>
<dbReference type="PROSITE" id="PS00837">
    <property type="entry name" value="ALADH_PNT_2"/>
    <property type="match status" value="1"/>
</dbReference>
<keyword evidence="6" id="KW-1278">Translocase</keyword>
<dbReference type="CDD" id="cd05304">
    <property type="entry name" value="Rubrum_tdh"/>
    <property type="match status" value="1"/>
</dbReference>
<dbReference type="Gene3D" id="3.40.50.720">
    <property type="entry name" value="NAD(P)-binding Rossmann-like Domain"/>
    <property type="match status" value="2"/>
</dbReference>
<comment type="function">
    <text evidence="1">The transhydrogenation between NADH and NADP is coupled to respiration and ATP hydrolysis and functions as a proton pump across the membrane.</text>
</comment>
<comment type="caution">
    <text evidence="14">The sequence shown here is derived from an EMBL/GenBank/DDBJ whole genome shotgun (WGS) entry which is preliminary data.</text>
</comment>
<dbReference type="AlphaFoldDB" id="A0A2S9WZY0"/>
<evidence type="ECO:0000256" key="11">
    <source>
        <dbReference type="ARBA" id="ARBA00084087"/>
    </source>
</evidence>
<dbReference type="FunFam" id="3.40.50.720:FF:000188">
    <property type="entry name" value="NAD(P) transhydrogenase alpha subunit 1"/>
    <property type="match status" value="1"/>
</dbReference>
<evidence type="ECO:0000256" key="8">
    <source>
        <dbReference type="ARBA" id="ARBA00048202"/>
    </source>
</evidence>
<dbReference type="Pfam" id="PF01262">
    <property type="entry name" value="AlaDh_PNT_C"/>
    <property type="match status" value="1"/>
</dbReference>
<dbReference type="InterPro" id="IPR036291">
    <property type="entry name" value="NAD(P)-bd_dom_sf"/>
</dbReference>
<accession>A0A2S9WZY0</accession>
<dbReference type="EC" id="7.1.1.1" evidence="3"/>
<dbReference type="NCBIfam" id="NF006942">
    <property type="entry name" value="PRK09424.1"/>
    <property type="match status" value="1"/>
</dbReference>
<dbReference type="RefSeq" id="WP_106077975.1">
    <property type="nucleotide sequence ID" value="NZ_MTBD01000036.1"/>
</dbReference>
<dbReference type="InterPro" id="IPR007698">
    <property type="entry name" value="AlaDH/PNT_NAD(H)-bd"/>
</dbReference>
<gene>
    <name evidence="14" type="ORF">BUE93_19990</name>
</gene>
<evidence type="ECO:0000256" key="6">
    <source>
        <dbReference type="ARBA" id="ARBA00022967"/>
    </source>
</evidence>